<reference evidence="2 3" key="1">
    <citation type="journal article" date="2013" name="Genome Announc.">
        <title>Draft Genome Sequence of Cesiribacter andamanensis Strain AMV16T, Isolated from a Soil Sample from a Mud Volcano in the Andaman Islands, India.</title>
        <authorList>
            <person name="Shivaji S."/>
            <person name="Ara S."/>
            <person name="Begum Z."/>
            <person name="Srinivas T.N."/>
            <person name="Singh A."/>
            <person name="Kumar Pinnaka A."/>
        </authorList>
    </citation>
    <scope>NUCLEOTIDE SEQUENCE [LARGE SCALE GENOMIC DNA]</scope>
    <source>
        <strain evidence="2 3">AMV16</strain>
    </source>
</reference>
<organism evidence="2 3">
    <name type="scientific">Cesiribacter andamanensis AMV16</name>
    <dbReference type="NCBI Taxonomy" id="1279009"/>
    <lineage>
        <taxon>Bacteria</taxon>
        <taxon>Pseudomonadati</taxon>
        <taxon>Bacteroidota</taxon>
        <taxon>Cytophagia</taxon>
        <taxon>Cytophagales</taxon>
        <taxon>Cesiribacteraceae</taxon>
        <taxon>Cesiribacter</taxon>
    </lineage>
</organism>
<dbReference type="GO" id="GO:0016491">
    <property type="term" value="F:oxidoreductase activity"/>
    <property type="evidence" value="ECO:0007669"/>
    <property type="project" value="UniProtKB-KW"/>
</dbReference>
<keyword evidence="2" id="KW-0560">Oxidoreductase</keyword>
<evidence type="ECO:0000313" key="3">
    <source>
        <dbReference type="Proteomes" id="UP000011910"/>
    </source>
</evidence>
<dbReference type="STRING" id="1279009.ADICEAN_02948"/>
<gene>
    <name evidence="2" type="primary">ydhF_2</name>
    <name evidence="2" type="ORF">ADICEAN_02948</name>
</gene>
<dbReference type="Gene3D" id="3.20.20.100">
    <property type="entry name" value="NADP-dependent oxidoreductase domain"/>
    <property type="match status" value="1"/>
</dbReference>
<dbReference type="PANTHER" id="PTHR43364">
    <property type="entry name" value="NADH-SPECIFIC METHYLGLYOXAL REDUCTASE-RELATED"/>
    <property type="match status" value="1"/>
</dbReference>
<dbReference type="PATRIC" id="fig|1279009.4.peg.2989"/>
<dbReference type="Pfam" id="PF00248">
    <property type="entry name" value="Aldo_ket_red"/>
    <property type="match status" value="1"/>
</dbReference>
<dbReference type="SUPFAM" id="SSF51430">
    <property type="entry name" value="NAD(P)-linked oxidoreductase"/>
    <property type="match status" value="1"/>
</dbReference>
<keyword evidence="3" id="KW-1185">Reference proteome</keyword>
<dbReference type="eggNOG" id="COG4989">
    <property type="taxonomic scope" value="Bacteria"/>
</dbReference>
<accession>M7NJF8</accession>
<evidence type="ECO:0000259" key="1">
    <source>
        <dbReference type="Pfam" id="PF00248"/>
    </source>
</evidence>
<comment type="caution">
    <text evidence="2">The sequence shown here is derived from an EMBL/GenBank/DDBJ whole genome shotgun (WGS) entry which is preliminary data.</text>
</comment>
<dbReference type="AlphaFoldDB" id="M7NJF8"/>
<dbReference type="RefSeq" id="WP_009196335.1">
    <property type="nucleotide sequence ID" value="NZ_AODQ01000082.1"/>
</dbReference>
<dbReference type="InterPro" id="IPR050523">
    <property type="entry name" value="AKR_Detox_Biosynth"/>
</dbReference>
<name>M7NJF8_9BACT</name>
<dbReference type="PRINTS" id="PR00069">
    <property type="entry name" value="ALDKETRDTASE"/>
</dbReference>
<dbReference type="InterPro" id="IPR020471">
    <property type="entry name" value="AKR"/>
</dbReference>
<evidence type="ECO:0000313" key="2">
    <source>
        <dbReference type="EMBL" id="EMR01925.1"/>
    </source>
</evidence>
<sequence>MLSTPPPSPSFPFSPIALGLWRLQEWNMDLPQLQAYIEEALTLGVTTFDHADIYGDYSCEALFGRLLKEQPQLRQHMQLVSKCGIMLLSGKYPHRRVKHYDTSYGHITGSVEQSLRCLQTDYLDLLLIHRPDPLMDPAEVARAFADLQQAGKVRSFGVSNFSPRQYQMLKPSHGRAAGDQPGRALPFLPGPSEWQYGLLSAGGHPAHGLVAPGRRPAYAGPGGRL</sequence>
<proteinExistence type="predicted"/>
<dbReference type="EC" id="1.-.-.-" evidence="2"/>
<dbReference type="GO" id="GO:0005829">
    <property type="term" value="C:cytosol"/>
    <property type="evidence" value="ECO:0007669"/>
    <property type="project" value="TreeGrafter"/>
</dbReference>
<dbReference type="InterPro" id="IPR023210">
    <property type="entry name" value="NADP_OxRdtase_dom"/>
</dbReference>
<feature type="domain" description="NADP-dependent oxidoreductase" evidence="1">
    <location>
        <begin position="15"/>
        <end position="169"/>
    </location>
</feature>
<dbReference type="EMBL" id="AODQ01000082">
    <property type="protein sequence ID" value="EMR01925.1"/>
    <property type="molecule type" value="Genomic_DNA"/>
</dbReference>
<dbReference type="InterPro" id="IPR036812">
    <property type="entry name" value="NAD(P)_OxRdtase_dom_sf"/>
</dbReference>
<protein>
    <submittedName>
        <fullName evidence="2">Oxidoreductase YdhF</fullName>
        <ecNumber evidence="2">1.-.-.-</ecNumber>
    </submittedName>
</protein>
<dbReference type="Proteomes" id="UP000011910">
    <property type="component" value="Unassembled WGS sequence"/>
</dbReference>
<dbReference type="PANTHER" id="PTHR43364:SF1">
    <property type="entry name" value="OXIDOREDUCTASE YDHF"/>
    <property type="match status" value="1"/>
</dbReference>